<reference evidence="13 14" key="1">
    <citation type="submission" date="2019-10" db="EMBL/GenBank/DDBJ databases">
        <title>Genome Sequences from Six Type Strain Members of the Archaeal Family Sulfolobaceae: Acidianus ambivalens, Acidianus infernus, Metallosphaera prunae, Stygiolobus azoricus, Sulfolobus metallicus, and Sulfurisphaera ohwakuensis.</title>
        <authorList>
            <person name="Counts J.A."/>
            <person name="Kelly R.M."/>
        </authorList>
    </citation>
    <scope>NUCLEOTIDE SEQUENCE [LARGE SCALE GENOMIC DNA]</scope>
    <source>
        <strain evidence="13 14">TA-1</strain>
    </source>
</reference>
<dbReference type="InterPro" id="IPR012999">
    <property type="entry name" value="Pyr_OxRdtase_I_AS"/>
</dbReference>
<evidence type="ECO:0000313" key="13">
    <source>
        <dbReference type="EMBL" id="QGR17569.1"/>
    </source>
</evidence>
<dbReference type="Gene3D" id="3.30.390.30">
    <property type="match status" value="1"/>
</dbReference>
<dbReference type="PRINTS" id="PR00368">
    <property type="entry name" value="FADPNR"/>
</dbReference>
<dbReference type="SUPFAM" id="SSF51905">
    <property type="entry name" value="FAD/NAD(P)-binding domain"/>
    <property type="match status" value="1"/>
</dbReference>
<dbReference type="GO" id="GO:0004148">
    <property type="term" value="F:dihydrolipoyl dehydrogenase (NADH) activity"/>
    <property type="evidence" value="ECO:0007669"/>
    <property type="project" value="UniProtKB-EC"/>
</dbReference>
<dbReference type="PRINTS" id="PR00411">
    <property type="entry name" value="PNDRDTASEI"/>
</dbReference>
<evidence type="ECO:0000259" key="11">
    <source>
        <dbReference type="Pfam" id="PF07992"/>
    </source>
</evidence>
<evidence type="ECO:0000256" key="1">
    <source>
        <dbReference type="ARBA" id="ARBA00001974"/>
    </source>
</evidence>
<keyword evidence="8 9" id="KW-0676">Redox-active center</keyword>
<dbReference type="RefSeq" id="WP_156015056.1">
    <property type="nucleotide sequence ID" value="NZ_AP031374.1"/>
</dbReference>
<dbReference type="Proteomes" id="UP000427373">
    <property type="component" value="Chromosome"/>
</dbReference>
<evidence type="ECO:0000256" key="4">
    <source>
        <dbReference type="ARBA" id="ARBA00022827"/>
    </source>
</evidence>
<dbReference type="AlphaFoldDB" id="A0A650CIG9"/>
<dbReference type="GO" id="GO:0050660">
    <property type="term" value="F:flavin adenine dinucleotide binding"/>
    <property type="evidence" value="ECO:0007669"/>
    <property type="project" value="TreeGrafter"/>
</dbReference>
<feature type="domain" description="FAD/NAD(P)-binding" evidence="11">
    <location>
        <begin position="2"/>
        <end position="288"/>
    </location>
</feature>
<dbReference type="GeneID" id="95644839"/>
<dbReference type="PANTHER" id="PTHR22912:SF151">
    <property type="entry name" value="DIHYDROLIPOYL DEHYDROGENASE, MITOCHONDRIAL"/>
    <property type="match status" value="1"/>
</dbReference>
<dbReference type="SUPFAM" id="SSF55424">
    <property type="entry name" value="FAD/NAD-linked reductases, dimerisation (C-terminal) domain"/>
    <property type="match status" value="1"/>
</dbReference>
<proteinExistence type="inferred from homology"/>
<keyword evidence="14" id="KW-1185">Reference proteome</keyword>
<name>A0A650CIG9_SULOH</name>
<evidence type="ECO:0000256" key="8">
    <source>
        <dbReference type="ARBA" id="ARBA00023284"/>
    </source>
</evidence>
<evidence type="ECO:0000256" key="9">
    <source>
        <dbReference type="RuleBase" id="RU003691"/>
    </source>
</evidence>
<dbReference type="Pfam" id="PF02852">
    <property type="entry name" value="Pyr_redox_dim"/>
    <property type="match status" value="1"/>
</dbReference>
<accession>A0A650CIG9</accession>
<dbReference type="PANTHER" id="PTHR22912">
    <property type="entry name" value="DISULFIDE OXIDOREDUCTASE"/>
    <property type="match status" value="1"/>
</dbReference>
<dbReference type="EC" id="1.8.1.4" evidence="12"/>
<evidence type="ECO:0000256" key="2">
    <source>
        <dbReference type="ARBA" id="ARBA00007532"/>
    </source>
</evidence>
<dbReference type="OrthoDB" id="27922at2157"/>
<evidence type="ECO:0000256" key="7">
    <source>
        <dbReference type="ARBA" id="ARBA00023157"/>
    </source>
</evidence>
<evidence type="ECO:0000256" key="5">
    <source>
        <dbReference type="ARBA" id="ARBA00023002"/>
    </source>
</evidence>
<gene>
    <name evidence="13" type="ORF">D1869_10505</name>
    <name evidence="12" type="ORF">HNQ62_001513</name>
</gene>
<dbReference type="Proteomes" id="UP000582213">
    <property type="component" value="Unassembled WGS sequence"/>
</dbReference>
<protein>
    <submittedName>
        <fullName evidence="12">Dihydrolipoamide dehydrogenase</fullName>
        <ecNumber evidence="12">1.8.1.4</ecNumber>
    </submittedName>
    <submittedName>
        <fullName evidence="13">FAD-dependent oxidoreductase</fullName>
    </submittedName>
</protein>
<dbReference type="EMBL" id="CP045484">
    <property type="protein sequence ID" value="QGR17569.1"/>
    <property type="molecule type" value="Genomic_DNA"/>
</dbReference>
<sequence length="412" mass="45680">MIVVIGSGPAGIYGAFTASALGEKVKLIEEKERLGGTCVLYGCIPSKAMLHPLYLKYSLERLGKKIDFSYEELIKFAQDAISRISKGVEYMLESYGVEVIHGRGVLKSKEIEVSGQTLYPDKVLVATGTLKPEINGTIASDDLPYLNKEFNSVTVIGGGVGGIEYGWLLHKIGKEVHIVEKENLLLPKHDMDLRNYVTNHFKRIGVKLHLGVEAKIENNKVKLSNGEEIKSDIILMSFGRKPNLTGVENLPHDYWIKVNEYMETPIKDIYAAGDVTGSFTAHEAIHKGYIAGLNMKGVKKPYDSSAVPKVIYTSPQIAYVGNTNSGKCMKMEFSGLARAIAEKETEGFLKICVENEKVIGGVAFSERAEEIISLLALGIKFKGSLDELLDFQYPHPSYLEMIWEILRKIKWG</sequence>
<dbReference type="KEGG" id="soh:D1869_10505"/>
<organism evidence="13 14">
    <name type="scientific">Sulfurisphaera ohwakuensis</name>
    <dbReference type="NCBI Taxonomy" id="69656"/>
    <lineage>
        <taxon>Archaea</taxon>
        <taxon>Thermoproteota</taxon>
        <taxon>Thermoprotei</taxon>
        <taxon>Sulfolobales</taxon>
        <taxon>Sulfolobaceae</taxon>
        <taxon>Sulfurisphaera</taxon>
    </lineage>
</organism>
<evidence type="ECO:0000313" key="14">
    <source>
        <dbReference type="Proteomes" id="UP000427373"/>
    </source>
</evidence>
<dbReference type="GO" id="GO:0006103">
    <property type="term" value="P:2-oxoglutarate metabolic process"/>
    <property type="evidence" value="ECO:0007669"/>
    <property type="project" value="TreeGrafter"/>
</dbReference>
<dbReference type="InterPro" id="IPR036188">
    <property type="entry name" value="FAD/NAD-bd_sf"/>
</dbReference>
<dbReference type="InterPro" id="IPR016156">
    <property type="entry name" value="FAD/NAD-linked_Rdtase_dimer_sf"/>
</dbReference>
<evidence type="ECO:0000259" key="10">
    <source>
        <dbReference type="Pfam" id="PF02852"/>
    </source>
</evidence>
<dbReference type="Pfam" id="PF07992">
    <property type="entry name" value="Pyr_redox_2"/>
    <property type="match status" value="1"/>
</dbReference>
<comment type="similarity">
    <text evidence="2 9">Belongs to the class-I pyridine nucleotide-disulfide oxidoreductase family.</text>
</comment>
<dbReference type="EMBL" id="JACHFY010000007">
    <property type="protein sequence ID" value="MBB5253742.1"/>
    <property type="molecule type" value="Genomic_DNA"/>
</dbReference>
<dbReference type="PROSITE" id="PS00076">
    <property type="entry name" value="PYRIDINE_REDOX_1"/>
    <property type="match status" value="1"/>
</dbReference>
<evidence type="ECO:0000313" key="12">
    <source>
        <dbReference type="EMBL" id="MBB5253742.1"/>
    </source>
</evidence>
<keyword evidence="5 9" id="KW-0560">Oxidoreductase</keyword>
<dbReference type="InterPro" id="IPR050151">
    <property type="entry name" value="Class-I_Pyr_Nuc-Dis_Oxidored"/>
</dbReference>
<dbReference type="Gene3D" id="3.50.50.60">
    <property type="entry name" value="FAD/NAD(P)-binding domain"/>
    <property type="match status" value="2"/>
</dbReference>
<dbReference type="InterPro" id="IPR004099">
    <property type="entry name" value="Pyr_nucl-diS_OxRdtase_dimer"/>
</dbReference>
<keyword evidence="7" id="KW-1015">Disulfide bond</keyword>
<keyword evidence="3 9" id="KW-0285">Flavoprotein</keyword>
<evidence type="ECO:0000256" key="3">
    <source>
        <dbReference type="ARBA" id="ARBA00022630"/>
    </source>
</evidence>
<comment type="cofactor">
    <cofactor evidence="1">
        <name>FAD</name>
        <dbReference type="ChEBI" id="CHEBI:57692"/>
    </cofactor>
</comment>
<dbReference type="InterPro" id="IPR023753">
    <property type="entry name" value="FAD/NAD-binding_dom"/>
</dbReference>
<keyword evidence="4 9" id="KW-0274">FAD</keyword>
<evidence type="ECO:0000313" key="15">
    <source>
        <dbReference type="Proteomes" id="UP000582213"/>
    </source>
</evidence>
<keyword evidence="6" id="KW-0520">NAD</keyword>
<reference evidence="12 15" key="2">
    <citation type="submission" date="2020-08" db="EMBL/GenBank/DDBJ databases">
        <title>Genomic Encyclopedia of Type Strains, Phase IV (KMG-IV): sequencing the most valuable type-strain genomes for metagenomic binning, comparative biology and taxonomic classification.</title>
        <authorList>
            <person name="Goeker M."/>
        </authorList>
    </citation>
    <scope>NUCLEOTIDE SEQUENCE [LARGE SCALE GENOMIC DNA]</scope>
    <source>
        <strain evidence="12 15">DSM 12421</strain>
    </source>
</reference>
<feature type="domain" description="Pyridine nucleotide-disulphide oxidoreductase dimerisation" evidence="10">
    <location>
        <begin position="307"/>
        <end position="404"/>
    </location>
</feature>
<evidence type="ECO:0000256" key="6">
    <source>
        <dbReference type="ARBA" id="ARBA00023027"/>
    </source>
</evidence>